<dbReference type="Gene3D" id="3.30.530.20">
    <property type="match status" value="1"/>
</dbReference>
<reference evidence="2 3" key="2">
    <citation type="journal article" date="2017" name="Genome Biol.">
        <title>New reference genome sequences of hot pepper reveal the massive evolution of plant disease-resistance genes by retroduplication.</title>
        <authorList>
            <person name="Kim S."/>
            <person name="Park J."/>
            <person name="Yeom S.I."/>
            <person name="Kim Y.M."/>
            <person name="Seo E."/>
            <person name="Kim K.T."/>
            <person name="Kim M.S."/>
            <person name="Lee J.M."/>
            <person name="Cheong K."/>
            <person name="Shin H.S."/>
            <person name="Kim S.B."/>
            <person name="Han K."/>
            <person name="Lee J."/>
            <person name="Park M."/>
            <person name="Lee H.A."/>
            <person name="Lee H.Y."/>
            <person name="Lee Y."/>
            <person name="Oh S."/>
            <person name="Lee J.H."/>
            <person name="Choi E."/>
            <person name="Choi E."/>
            <person name="Lee S.E."/>
            <person name="Jeon J."/>
            <person name="Kim H."/>
            <person name="Choi G."/>
            <person name="Song H."/>
            <person name="Lee J."/>
            <person name="Lee S.C."/>
            <person name="Kwon J.K."/>
            <person name="Lee H.Y."/>
            <person name="Koo N."/>
            <person name="Hong Y."/>
            <person name="Kim R.W."/>
            <person name="Kang W.H."/>
            <person name="Huh J.H."/>
            <person name="Kang B.C."/>
            <person name="Yang T.J."/>
            <person name="Lee Y.H."/>
            <person name="Bennetzen J.L."/>
            <person name="Choi D."/>
        </authorList>
    </citation>
    <scope>NUCLEOTIDE SEQUENCE [LARGE SCALE GENOMIC DNA]</scope>
    <source>
        <strain evidence="3">cv. CM334</strain>
    </source>
</reference>
<evidence type="ECO:0000313" key="2">
    <source>
        <dbReference type="EMBL" id="PHT82238.1"/>
    </source>
</evidence>
<protein>
    <recommendedName>
        <fullName evidence="1">Bet v I/Major latex protein domain-containing protein</fullName>
    </recommendedName>
</protein>
<dbReference type="OMA" id="LHWHFEY"/>
<dbReference type="STRING" id="4072.A0A1U8GQY9"/>
<feature type="domain" description="Bet v I/Major latex protein" evidence="1">
    <location>
        <begin position="2"/>
        <end position="146"/>
    </location>
</feature>
<dbReference type="KEGG" id="cann:107871228"/>
<organism evidence="2 3">
    <name type="scientific">Capsicum annuum</name>
    <name type="common">Capsicum pepper</name>
    <dbReference type="NCBI Taxonomy" id="4072"/>
    <lineage>
        <taxon>Eukaryota</taxon>
        <taxon>Viridiplantae</taxon>
        <taxon>Streptophyta</taxon>
        <taxon>Embryophyta</taxon>
        <taxon>Tracheophyta</taxon>
        <taxon>Spermatophyta</taxon>
        <taxon>Magnoliopsida</taxon>
        <taxon>eudicotyledons</taxon>
        <taxon>Gunneridae</taxon>
        <taxon>Pentapetalae</taxon>
        <taxon>asterids</taxon>
        <taxon>lamiids</taxon>
        <taxon>Solanales</taxon>
        <taxon>Solanaceae</taxon>
        <taxon>Solanoideae</taxon>
        <taxon>Capsiceae</taxon>
        <taxon>Capsicum</taxon>
    </lineage>
</organism>
<dbReference type="Gramene" id="PHT82238">
    <property type="protein sequence ID" value="PHT82238"/>
    <property type="gene ID" value="T459_15253"/>
</dbReference>
<accession>A0A1U8GQY9</accession>
<dbReference type="OrthoDB" id="1281289at2759"/>
<dbReference type="SUPFAM" id="SSF55961">
    <property type="entry name" value="Bet v1-like"/>
    <property type="match status" value="1"/>
</dbReference>
<gene>
    <name evidence="2" type="ORF">T459_15253</name>
</gene>
<reference evidence="2 3" key="1">
    <citation type="journal article" date="2014" name="Nat. Genet.">
        <title>Genome sequence of the hot pepper provides insights into the evolution of pungency in Capsicum species.</title>
        <authorList>
            <person name="Kim S."/>
            <person name="Park M."/>
            <person name="Yeom S.I."/>
            <person name="Kim Y.M."/>
            <person name="Lee J.M."/>
            <person name="Lee H.A."/>
            <person name="Seo E."/>
            <person name="Choi J."/>
            <person name="Cheong K."/>
            <person name="Kim K.T."/>
            <person name="Jung K."/>
            <person name="Lee G.W."/>
            <person name="Oh S.K."/>
            <person name="Bae C."/>
            <person name="Kim S.B."/>
            <person name="Lee H.Y."/>
            <person name="Kim S.Y."/>
            <person name="Kim M.S."/>
            <person name="Kang B.C."/>
            <person name="Jo Y.D."/>
            <person name="Yang H.B."/>
            <person name="Jeong H.J."/>
            <person name="Kang W.H."/>
            <person name="Kwon J.K."/>
            <person name="Shin C."/>
            <person name="Lim J.Y."/>
            <person name="Park J.H."/>
            <person name="Huh J.H."/>
            <person name="Kim J.S."/>
            <person name="Kim B.D."/>
            <person name="Cohen O."/>
            <person name="Paran I."/>
            <person name="Suh M.C."/>
            <person name="Lee S.B."/>
            <person name="Kim Y.K."/>
            <person name="Shin Y."/>
            <person name="Noh S.J."/>
            <person name="Park J."/>
            <person name="Seo Y.S."/>
            <person name="Kwon S.Y."/>
            <person name="Kim H.A."/>
            <person name="Park J.M."/>
            <person name="Kim H.J."/>
            <person name="Choi S.B."/>
            <person name="Bosland P.W."/>
            <person name="Reeves G."/>
            <person name="Jo S.H."/>
            <person name="Lee B.W."/>
            <person name="Cho H.T."/>
            <person name="Choi H.S."/>
            <person name="Lee M.S."/>
            <person name="Yu Y."/>
            <person name="Do Choi Y."/>
            <person name="Park B.S."/>
            <person name="van Deynze A."/>
            <person name="Ashrafi H."/>
            <person name="Hill T."/>
            <person name="Kim W.T."/>
            <person name="Pai H.S."/>
            <person name="Ahn H.K."/>
            <person name="Yeam I."/>
            <person name="Giovannoni J.J."/>
            <person name="Rose J.K."/>
            <person name="Sorensen I."/>
            <person name="Lee S.J."/>
            <person name="Kim R.W."/>
            <person name="Choi I.Y."/>
            <person name="Choi B.S."/>
            <person name="Lim J.S."/>
            <person name="Lee Y.H."/>
            <person name="Choi D."/>
        </authorList>
    </citation>
    <scope>NUCLEOTIDE SEQUENCE [LARGE SCALE GENOMIC DNA]</scope>
    <source>
        <strain evidence="3">cv. CM334</strain>
    </source>
</reference>
<comment type="caution">
    <text evidence="2">The sequence shown here is derived from an EMBL/GenBank/DDBJ whole genome shotgun (WGS) entry which is preliminary data.</text>
</comment>
<dbReference type="InterPro" id="IPR023393">
    <property type="entry name" value="START-like_dom_sf"/>
</dbReference>
<evidence type="ECO:0000313" key="3">
    <source>
        <dbReference type="Proteomes" id="UP000222542"/>
    </source>
</evidence>
<proteinExistence type="predicted"/>
<dbReference type="InterPro" id="IPR000916">
    <property type="entry name" value="Bet_v_I/MLP"/>
</dbReference>
<keyword evidence="3" id="KW-1185">Reference proteome</keyword>
<dbReference type="PANTHER" id="PTHR31907">
    <property type="entry name" value="MLP-LIKE PROTEIN 423"/>
    <property type="match status" value="1"/>
</dbReference>
<dbReference type="Proteomes" id="UP000222542">
    <property type="component" value="Unassembled WGS sequence"/>
</dbReference>
<dbReference type="SMR" id="A0A1U8GQY9"/>
<dbReference type="SMART" id="SM01037">
    <property type="entry name" value="Bet_v_1"/>
    <property type="match status" value="1"/>
</dbReference>
<dbReference type="GO" id="GO:0006952">
    <property type="term" value="P:defense response"/>
    <property type="evidence" value="ECO:0007669"/>
    <property type="project" value="InterPro"/>
</dbReference>
<sequence>MGLRGKLVAHLEVKCGGELFHDHFNSKPHHIPNISDKINHFEVHEGELGSVGTLVEWRLHYEGEERVLKQVIDHIDEEKKRITFKFIGGYFMELYKELSTTLDVEENWISWTFEYEKQNEDVPEPITLLGIAIDLMKDIDSHHHNK</sequence>
<dbReference type="InterPro" id="IPR051761">
    <property type="entry name" value="MLP-like_ligand-binding"/>
</dbReference>
<evidence type="ECO:0000259" key="1">
    <source>
        <dbReference type="SMART" id="SM01037"/>
    </source>
</evidence>
<dbReference type="Pfam" id="PF00407">
    <property type="entry name" value="Bet_v_1"/>
    <property type="match status" value="1"/>
</dbReference>
<name>A0A1U8GQY9_CAPAN</name>
<dbReference type="EMBL" id="AYRZ02000005">
    <property type="protein sequence ID" value="PHT82238.1"/>
    <property type="molecule type" value="Genomic_DNA"/>
</dbReference>
<dbReference type="AlphaFoldDB" id="A0A1U8GQY9"/>